<accession>A0AAW1LKZ5</accession>
<evidence type="ECO:0000313" key="4">
    <source>
        <dbReference type="Proteomes" id="UP001443914"/>
    </source>
</evidence>
<dbReference type="AlphaFoldDB" id="A0AAW1LKZ5"/>
<dbReference type="EMBL" id="JBDFQZ010000004">
    <property type="protein sequence ID" value="KAK9733161.1"/>
    <property type="molecule type" value="Genomic_DNA"/>
</dbReference>
<evidence type="ECO:0008006" key="5">
    <source>
        <dbReference type="Google" id="ProtNLM"/>
    </source>
</evidence>
<comment type="caution">
    <text evidence="3">The sequence shown here is derived from an EMBL/GenBank/DDBJ whole genome shotgun (WGS) entry which is preliminary data.</text>
</comment>
<gene>
    <name evidence="3" type="ORF">RND81_04G047800</name>
</gene>
<feature type="signal peptide" evidence="2">
    <location>
        <begin position="1"/>
        <end position="22"/>
    </location>
</feature>
<feature type="compositionally biased region" description="Gly residues" evidence="1">
    <location>
        <begin position="47"/>
        <end position="58"/>
    </location>
</feature>
<keyword evidence="2" id="KW-0732">Signal</keyword>
<organism evidence="3 4">
    <name type="scientific">Saponaria officinalis</name>
    <name type="common">Common soapwort</name>
    <name type="synonym">Lychnis saponaria</name>
    <dbReference type="NCBI Taxonomy" id="3572"/>
    <lineage>
        <taxon>Eukaryota</taxon>
        <taxon>Viridiplantae</taxon>
        <taxon>Streptophyta</taxon>
        <taxon>Embryophyta</taxon>
        <taxon>Tracheophyta</taxon>
        <taxon>Spermatophyta</taxon>
        <taxon>Magnoliopsida</taxon>
        <taxon>eudicotyledons</taxon>
        <taxon>Gunneridae</taxon>
        <taxon>Pentapetalae</taxon>
        <taxon>Caryophyllales</taxon>
        <taxon>Caryophyllaceae</taxon>
        <taxon>Caryophylleae</taxon>
        <taxon>Saponaria</taxon>
    </lineage>
</organism>
<dbReference type="Proteomes" id="UP001443914">
    <property type="component" value="Unassembled WGS sequence"/>
</dbReference>
<protein>
    <recommendedName>
        <fullName evidence="5">Glycine-rich protein</fullName>
    </recommendedName>
</protein>
<evidence type="ECO:0000256" key="2">
    <source>
        <dbReference type="SAM" id="SignalP"/>
    </source>
</evidence>
<name>A0AAW1LKZ5_SAPOF</name>
<feature type="region of interest" description="Disordered" evidence="1">
    <location>
        <begin position="33"/>
        <end position="84"/>
    </location>
</feature>
<sequence length="115" mass="11770">MVINHAVFISMLFSFMLLIASSSDENSITGQELMQSIRAGHGSSNGNSGGGGGHGDGNGESTSGTQPGRPLNGAGTANNHNHHRKGAAINGHSCNFNLIGVAISCSLFASLYIWA</sequence>
<evidence type="ECO:0000313" key="3">
    <source>
        <dbReference type="EMBL" id="KAK9733161.1"/>
    </source>
</evidence>
<keyword evidence="4" id="KW-1185">Reference proteome</keyword>
<evidence type="ECO:0000256" key="1">
    <source>
        <dbReference type="SAM" id="MobiDB-lite"/>
    </source>
</evidence>
<reference evidence="3" key="1">
    <citation type="submission" date="2024-03" db="EMBL/GenBank/DDBJ databases">
        <title>WGS assembly of Saponaria officinalis var. Norfolk2.</title>
        <authorList>
            <person name="Jenkins J."/>
            <person name="Shu S."/>
            <person name="Grimwood J."/>
            <person name="Barry K."/>
            <person name="Goodstein D."/>
            <person name="Schmutz J."/>
            <person name="Leebens-Mack J."/>
            <person name="Osbourn A."/>
        </authorList>
    </citation>
    <scope>NUCLEOTIDE SEQUENCE [LARGE SCALE GENOMIC DNA]</scope>
    <source>
        <strain evidence="3">JIC</strain>
    </source>
</reference>
<feature type="chain" id="PRO_5043643188" description="Glycine-rich protein" evidence="2">
    <location>
        <begin position="23"/>
        <end position="115"/>
    </location>
</feature>
<proteinExistence type="predicted"/>